<dbReference type="NCBIfam" id="TIGR02150">
    <property type="entry name" value="IPP_isom_1"/>
    <property type="match status" value="1"/>
</dbReference>
<dbReference type="HAMAP" id="MF_00202">
    <property type="entry name" value="Idi"/>
    <property type="match status" value="1"/>
</dbReference>
<keyword evidence="14" id="KW-1185">Reference proteome</keyword>
<keyword evidence="6 10" id="KW-0460">Magnesium</keyword>
<evidence type="ECO:0000256" key="3">
    <source>
        <dbReference type="ARBA" id="ARBA00012057"/>
    </source>
</evidence>
<dbReference type="SUPFAM" id="SSF55811">
    <property type="entry name" value="Nudix"/>
    <property type="match status" value="1"/>
</dbReference>
<evidence type="ECO:0000259" key="12">
    <source>
        <dbReference type="PROSITE" id="PS51462"/>
    </source>
</evidence>
<comment type="pathway">
    <text evidence="1 10">Isoprenoid biosynthesis; dimethylallyl diphosphate biosynthesis; dimethylallyl diphosphate from isopentenyl diphosphate: step 1/1.</text>
</comment>
<dbReference type="InterPro" id="IPR011876">
    <property type="entry name" value="IsopentenylPP_isomerase_typ1"/>
</dbReference>
<keyword evidence="4 10" id="KW-0963">Cytoplasm</keyword>
<evidence type="ECO:0000256" key="8">
    <source>
        <dbReference type="ARBA" id="ARBA00023229"/>
    </source>
</evidence>
<feature type="binding site" evidence="10">
    <location>
        <position position="126"/>
    </location>
    <ligand>
        <name>Mn(2+)</name>
        <dbReference type="ChEBI" id="CHEBI:29035"/>
    </ligand>
</feature>
<feature type="binding site" evidence="10">
    <location>
        <position position="124"/>
    </location>
    <ligand>
        <name>Mn(2+)</name>
        <dbReference type="ChEBI" id="CHEBI:29035"/>
    </ligand>
</feature>
<evidence type="ECO:0000256" key="7">
    <source>
        <dbReference type="ARBA" id="ARBA00023211"/>
    </source>
</evidence>
<evidence type="ECO:0000256" key="10">
    <source>
        <dbReference type="HAMAP-Rule" id="MF_00202"/>
    </source>
</evidence>
<feature type="active site" evidence="10 11">
    <location>
        <position position="126"/>
    </location>
</feature>
<dbReference type="RefSeq" id="WP_126400601.1">
    <property type="nucleotide sequence ID" value="NZ_AP018907.1"/>
</dbReference>
<dbReference type="AlphaFoldDB" id="A0A348G212"/>
<name>A0A348G212_9HYPH</name>
<dbReference type="EC" id="5.3.3.2" evidence="3 10"/>
<dbReference type="PANTHER" id="PTHR10885">
    <property type="entry name" value="ISOPENTENYL-DIPHOSPHATE DELTA-ISOMERASE"/>
    <property type="match status" value="1"/>
</dbReference>
<protein>
    <recommendedName>
        <fullName evidence="3 10">Isopentenyl-diphosphate Delta-isomerase</fullName>
        <shortName evidence="10">IPP isomerase</shortName>
        <ecNumber evidence="3 10">5.3.3.2</ecNumber>
    </recommendedName>
    <alternativeName>
        <fullName evidence="10">IPP:DMAPP isomerase</fullName>
    </alternativeName>
    <alternativeName>
        <fullName evidence="10">Isopentenyl pyrophosphate isomerase</fullName>
    </alternativeName>
</protein>
<keyword evidence="8 10" id="KW-0414">Isoprene biosynthesis</keyword>
<dbReference type="KEGG" id="blag:BLTE_22800"/>
<feature type="binding site" evidence="10">
    <location>
        <position position="38"/>
    </location>
    <ligand>
        <name>Mn(2+)</name>
        <dbReference type="ChEBI" id="CHEBI:29035"/>
    </ligand>
</feature>
<dbReference type="GO" id="GO:0004452">
    <property type="term" value="F:isopentenyl-diphosphate delta-isomerase activity"/>
    <property type="evidence" value="ECO:0007669"/>
    <property type="project" value="UniProtKB-UniRule"/>
</dbReference>
<comment type="cofactor">
    <cofactor evidence="10">
        <name>Mn(2+)</name>
        <dbReference type="ChEBI" id="CHEBI:29035"/>
    </cofactor>
    <text evidence="10">Binds 1 Mn(2+) ion per subunit.</text>
</comment>
<dbReference type="CDD" id="cd02885">
    <property type="entry name" value="NUDIX_IPP_Isomerase"/>
    <property type="match status" value="1"/>
</dbReference>
<keyword evidence="5 10" id="KW-0479">Metal-binding</keyword>
<evidence type="ECO:0000313" key="14">
    <source>
        <dbReference type="Proteomes" id="UP000266934"/>
    </source>
</evidence>
<reference evidence="13 14" key="1">
    <citation type="submission" date="2018-08" db="EMBL/GenBank/DDBJ databases">
        <title>Complete genome sequencing of Blastochloris tepida GI.</title>
        <authorList>
            <person name="Tsukatani Y."/>
            <person name="Mori H."/>
        </authorList>
    </citation>
    <scope>NUCLEOTIDE SEQUENCE [LARGE SCALE GENOMIC DNA]</scope>
    <source>
        <strain evidence="13 14">GI</strain>
    </source>
</reference>
<evidence type="ECO:0000256" key="11">
    <source>
        <dbReference type="PIRSR" id="PIRSR018427-1"/>
    </source>
</evidence>
<dbReference type="PIRSF" id="PIRSF018427">
    <property type="entry name" value="Isopntndiph_ism"/>
    <property type="match status" value="1"/>
</dbReference>
<keyword evidence="7 10" id="KW-0464">Manganese</keyword>
<evidence type="ECO:0000256" key="6">
    <source>
        <dbReference type="ARBA" id="ARBA00022842"/>
    </source>
</evidence>
<evidence type="ECO:0000256" key="4">
    <source>
        <dbReference type="ARBA" id="ARBA00022490"/>
    </source>
</evidence>
<proteinExistence type="inferred from homology"/>
<gene>
    <name evidence="10 13" type="primary">idi</name>
    <name evidence="13" type="ORF">BLTE_22800</name>
</gene>
<keyword evidence="9 10" id="KW-0413">Isomerase</keyword>
<dbReference type="GO" id="GO:0009240">
    <property type="term" value="P:isopentenyl diphosphate biosynthetic process"/>
    <property type="evidence" value="ECO:0007669"/>
    <property type="project" value="TreeGrafter"/>
</dbReference>
<dbReference type="InterPro" id="IPR000086">
    <property type="entry name" value="NUDIX_hydrolase_dom"/>
</dbReference>
<evidence type="ECO:0000256" key="2">
    <source>
        <dbReference type="ARBA" id="ARBA00007579"/>
    </source>
</evidence>
<comment type="subcellular location">
    <subcellularLocation>
        <location evidence="10">Cytoplasm</location>
    </subcellularLocation>
</comment>
<dbReference type="OrthoDB" id="9809458at2"/>
<dbReference type="NCBIfam" id="NF002995">
    <property type="entry name" value="PRK03759.1"/>
    <property type="match status" value="1"/>
</dbReference>
<dbReference type="InterPro" id="IPR015797">
    <property type="entry name" value="NUDIX_hydrolase-like_dom_sf"/>
</dbReference>
<feature type="binding site" evidence="10">
    <location>
        <position position="99"/>
    </location>
    <ligand>
        <name>Mg(2+)</name>
        <dbReference type="ChEBI" id="CHEBI:18420"/>
    </ligand>
</feature>
<sequence length="185" mass="20380">MQQIGTDCVAASAGTLEHVVLLDAADQPAGTAEKLDAHRKGLKHLAISVIVRDRDGRWLLQQRAAGKYHSGGLWTNTCCSHPRPGETVPAAASRRLVEEMGIACALEPAFVTTYRAAVDPDLIEHEVVHVFIGTYDGAISPDPDEVESWRWVSVEDLVADIAARPDAYTVWFRHYVEDFLDRMTS</sequence>
<dbReference type="Pfam" id="PF00293">
    <property type="entry name" value="NUDIX"/>
    <property type="match status" value="1"/>
</dbReference>
<dbReference type="EMBL" id="AP018907">
    <property type="protein sequence ID" value="BBF93595.1"/>
    <property type="molecule type" value="Genomic_DNA"/>
</dbReference>
<dbReference type="Gene3D" id="3.90.79.10">
    <property type="entry name" value="Nucleoside Triphosphate Pyrophosphohydrolase"/>
    <property type="match status" value="1"/>
</dbReference>
<evidence type="ECO:0000256" key="5">
    <source>
        <dbReference type="ARBA" id="ARBA00022723"/>
    </source>
</evidence>
<feature type="binding site" evidence="10">
    <location>
        <position position="44"/>
    </location>
    <ligand>
        <name>Mn(2+)</name>
        <dbReference type="ChEBI" id="CHEBI:29035"/>
    </ligand>
</feature>
<comment type="catalytic activity">
    <reaction evidence="10">
        <text>isopentenyl diphosphate = dimethylallyl diphosphate</text>
        <dbReference type="Rhea" id="RHEA:23284"/>
        <dbReference type="ChEBI" id="CHEBI:57623"/>
        <dbReference type="ChEBI" id="CHEBI:128769"/>
        <dbReference type="EC" id="5.3.3.2"/>
    </reaction>
</comment>
<dbReference type="InterPro" id="IPR056375">
    <property type="entry name" value="Idi_bact"/>
</dbReference>
<evidence type="ECO:0000256" key="1">
    <source>
        <dbReference type="ARBA" id="ARBA00004826"/>
    </source>
</evidence>
<dbReference type="UniPathway" id="UPA00059">
    <property type="reaction ID" value="UER00104"/>
</dbReference>
<dbReference type="PROSITE" id="PS51462">
    <property type="entry name" value="NUDIX"/>
    <property type="match status" value="1"/>
</dbReference>
<comment type="cofactor">
    <cofactor evidence="10">
        <name>Mg(2+)</name>
        <dbReference type="ChEBI" id="CHEBI:18420"/>
    </cofactor>
    <text evidence="10">Binds 1 Mg(2+) ion per subunit. The magnesium ion binds only when substrate is bound.</text>
</comment>
<feature type="binding site" evidence="10">
    <location>
        <position position="81"/>
    </location>
    <ligand>
        <name>Mn(2+)</name>
        <dbReference type="ChEBI" id="CHEBI:29035"/>
    </ligand>
</feature>
<dbReference type="GO" id="GO:0005737">
    <property type="term" value="C:cytoplasm"/>
    <property type="evidence" value="ECO:0007669"/>
    <property type="project" value="UniProtKB-SubCell"/>
</dbReference>
<dbReference type="GO" id="GO:0050992">
    <property type="term" value="P:dimethylallyl diphosphate biosynthetic process"/>
    <property type="evidence" value="ECO:0007669"/>
    <property type="project" value="UniProtKB-UniRule"/>
</dbReference>
<feature type="domain" description="Nudix hydrolase" evidence="12">
    <location>
        <begin position="42"/>
        <end position="174"/>
    </location>
</feature>
<evidence type="ECO:0000256" key="9">
    <source>
        <dbReference type="ARBA" id="ARBA00023235"/>
    </source>
</evidence>
<accession>A0A348G212</accession>
<dbReference type="GO" id="GO:0046872">
    <property type="term" value="F:metal ion binding"/>
    <property type="evidence" value="ECO:0007669"/>
    <property type="project" value="UniProtKB-KW"/>
</dbReference>
<dbReference type="PANTHER" id="PTHR10885:SF0">
    <property type="entry name" value="ISOPENTENYL-DIPHOSPHATE DELTA-ISOMERASE"/>
    <property type="match status" value="1"/>
</dbReference>
<evidence type="ECO:0000313" key="13">
    <source>
        <dbReference type="EMBL" id="BBF93595.1"/>
    </source>
</evidence>
<organism evidence="13 14">
    <name type="scientific">Blastochloris tepida</name>
    <dbReference type="NCBI Taxonomy" id="2233851"/>
    <lineage>
        <taxon>Bacteria</taxon>
        <taxon>Pseudomonadati</taxon>
        <taxon>Pseudomonadota</taxon>
        <taxon>Alphaproteobacteria</taxon>
        <taxon>Hyphomicrobiales</taxon>
        <taxon>Blastochloridaceae</taxon>
        <taxon>Blastochloris</taxon>
    </lineage>
</organism>
<dbReference type="Proteomes" id="UP000266934">
    <property type="component" value="Chromosome"/>
</dbReference>
<comment type="similarity">
    <text evidence="2 10">Belongs to the IPP isomerase type 1 family.</text>
</comment>
<feature type="active site" evidence="10 11">
    <location>
        <position position="79"/>
    </location>
</feature>
<comment type="function">
    <text evidence="10">Catalyzes the 1,3-allylic rearrangement of the homoallylic substrate isopentenyl (IPP) to its highly electrophilic allylic isomer, dimethylallyl diphosphate (DMAPP).</text>
</comment>